<organism evidence="1">
    <name type="scientific">Marseillevirus sp</name>
    <dbReference type="NCBI Taxonomy" id="2809551"/>
    <lineage>
        <taxon>Viruses</taxon>
        <taxon>Varidnaviria</taxon>
        <taxon>Bamfordvirae</taxon>
        <taxon>Nucleocytoviricota</taxon>
        <taxon>Megaviricetes</taxon>
        <taxon>Pimascovirales</taxon>
        <taxon>Pimascovirales incertae sedis</taxon>
        <taxon>Marseilleviridae</taxon>
        <taxon>Marseillevirus</taxon>
    </lineage>
</organism>
<name>A0AA96EPH6_9VIRU</name>
<evidence type="ECO:0000313" key="1">
    <source>
        <dbReference type="EMBL" id="WNL49901.1"/>
    </source>
</evidence>
<proteinExistence type="predicted"/>
<dbReference type="EMBL" id="OR343188">
    <property type="protein sequence ID" value="WNL49901.1"/>
    <property type="molecule type" value="Genomic_DNA"/>
</dbReference>
<gene>
    <name evidence="1" type="ORF">MarFTMF_385</name>
</gene>
<reference evidence="1" key="1">
    <citation type="submission" date="2023-07" db="EMBL/GenBank/DDBJ databases">
        <authorList>
            <person name="Xia Y."/>
        </authorList>
    </citation>
    <scope>NUCLEOTIDE SEQUENCE</scope>
    <source>
        <strain evidence="1">F</strain>
    </source>
</reference>
<accession>A0AA96EPH6</accession>
<sequence>MNLCSWLLICLACSTFTCSLSCDIPVETLKQQRTKVISDYVSRTQAPNLTMALEASKYYDPNVSYTIRGIGDFNTALIATEYLAVLFPLFPGMVPPTYLENYLDETTLKWTGDMAEFYQGGIVKVNYNYTAGKYEIVIGGTRNKEYIWFEPCSLTIISDYVINSKDAEQIFEKQDAGTTLDICQGIMSTCTGPLQQYDSIQDCVDYIDSRNSPCPFPYSSDTFRCRSLHLFNSYIDPAYHCPHTGKNSMTCMDKCLPNCSTCASNNAHCDVTFPSLKTPLWSCKCNDGYIGDGGSCSKKQCSFDYQCGSFSQCQNKTCTCLDTFEWNPLTGTCQCSEDSRMRWFQGRGYCIEKGKCLERIDCYAQDYNQVKCRDSTPPNPYTPFKPCLCNEGFLGGYQEPCQCKSPNRVFWILGSQYCGKPGQCTKDSECGWWQKCVDVPNSAFGICA</sequence>
<protein>
    <submittedName>
        <fullName evidence="1">EB module containing protein</fullName>
    </submittedName>
</protein>